<feature type="region of interest" description="Disordered" evidence="1">
    <location>
        <begin position="686"/>
        <end position="726"/>
    </location>
</feature>
<feature type="domain" description="Nitrogen regulatory protein areA GATA-like" evidence="2">
    <location>
        <begin position="182"/>
        <end position="214"/>
    </location>
</feature>
<accession>A0A0X8HT41</accession>
<evidence type="ECO:0000256" key="1">
    <source>
        <dbReference type="SAM" id="MobiDB-lite"/>
    </source>
</evidence>
<keyword evidence="4" id="KW-1185">Reference proteome</keyword>
<proteinExistence type="predicted"/>
<dbReference type="Pfam" id="PF08550">
    <property type="entry name" value="GATA_AreA"/>
    <property type="match status" value="1"/>
</dbReference>
<feature type="compositionally biased region" description="Low complexity" evidence="1">
    <location>
        <begin position="705"/>
        <end position="726"/>
    </location>
</feature>
<evidence type="ECO:0000313" key="4">
    <source>
        <dbReference type="Proteomes" id="UP000243052"/>
    </source>
</evidence>
<reference evidence="3 4" key="1">
    <citation type="submission" date="2016-01" db="EMBL/GenBank/DDBJ databases">
        <title>Genome sequence of the yeast Holleya sinecauda.</title>
        <authorList>
            <person name="Dietrich F.S."/>
        </authorList>
    </citation>
    <scope>NUCLEOTIDE SEQUENCE [LARGE SCALE GENOMIC DNA]</scope>
    <source>
        <strain evidence="3 4">ATCC 58844</strain>
    </source>
</reference>
<organism evidence="3 4">
    <name type="scientific">Eremothecium sinecaudum</name>
    <dbReference type="NCBI Taxonomy" id="45286"/>
    <lineage>
        <taxon>Eukaryota</taxon>
        <taxon>Fungi</taxon>
        <taxon>Dikarya</taxon>
        <taxon>Ascomycota</taxon>
        <taxon>Saccharomycotina</taxon>
        <taxon>Saccharomycetes</taxon>
        <taxon>Saccharomycetales</taxon>
        <taxon>Saccharomycetaceae</taxon>
        <taxon>Eremothecium</taxon>
    </lineage>
</organism>
<feature type="compositionally biased region" description="Polar residues" evidence="1">
    <location>
        <begin position="819"/>
        <end position="847"/>
    </location>
</feature>
<dbReference type="InterPro" id="IPR013860">
    <property type="entry name" value="AreA_GATA"/>
</dbReference>
<feature type="compositionally biased region" description="Polar residues" evidence="1">
    <location>
        <begin position="768"/>
        <end position="782"/>
    </location>
</feature>
<dbReference type="Proteomes" id="UP000243052">
    <property type="component" value="Chromosome v"/>
</dbReference>
<evidence type="ECO:0000313" key="3">
    <source>
        <dbReference type="EMBL" id="AMD20980.1"/>
    </source>
</evidence>
<dbReference type="AlphaFoldDB" id="A0A0X8HT41"/>
<gene>
    <name evidence="3" type="ORF">AW171_hschr52909</name>
</gene>
<dbReference type="GO" id="GO:0007039">
    <property type="term" value="P:protein catabolic process in the vacuole"/>
    <property type="evidence" value="ECO:0007669"/>
    <property type="project" value="TreeGrafter"/>
</dbReference>
<dbReference type="PANTHER" id="PTHR28051">
    <property type="entry name" value="PROTEIN MTL1-RELATED"/>
    <property type="match status" value="1"/>
</dbReference>
<dbReference type="GO" id="GO:0005773">
    <property type="term" value="C:vacuole"/>
    <property type="evidence" value="ECO:0007669"/>
    <property type="project" value="GOC"/>
</dbReference>
<dbReference type="EMBL" id="CP014245">
    <property type="protein sequence ID" value="AMD20980.1"/>
    <property type="molecule type" value="Genomic_DNA"/>
</dbReference>
<dbReference type="STRING" id="45286.A0A0X8HT41"/>
<sequence>MPRDLMDYFSQGGSNKGGVTKKQENGSSEWLGPSVSMAVEVGDRDEFERTTFNLKRTRSMGLLDEYIEPTRKLLERSSAYGGNLERTPTSFGNYSERSSVCLPPADQDAVACEQQQCNFSGSMLSPQLTVLSVGGAEDSKSPPVPDTDSFRLPLDDNDVQHEPNRHVDYLSHKWEESDISQSWKYIILKKRQKGEQDLINAARLENASWRTWAKARNNLQTVSPEMVNWSKDSDVTWLYGPIVRDNCNSTHSTHGNYNNVKSGVAQHEEFGYASDDETSKRVPAKQVEKEDRRTGPKPILKKRSVSEIIEENALWRLTVARQHRKQITDANSIMDGYGRNYQHDDYDALAARVNSQYYVSTHMASSKEPGHSTSPINSPPPQNLHTKMPVSFEIGSDANIPPQQPRPESHLNDSKSPSKIQVLPSILSKTNKEKDKLKDRHIHFNDRVEQCMAVNHHTDFDYDNDYDHDEYAYDYDDVDDDDEKYDGNVASSKGYSSHYRVAENRKYEISRDDEEVDDDEDQDDEEFGLFISATGRKMETGLNVHTDASSYGSSTGGNGGRFAIPLIIKMLPATTLNYGSDDEYCRGSDYNSGNAVSHNMNTYRGYDYVYDYNSVYTADTSNLLAFYTCDIVDVPESLRTPVTEETSINFRLDNNASEQPKELKAINALPYQHDSQVVNAFKANNQPYKNEPIQNDADGSDDSTHTNQNINSNNNSLSKNKSTDSDSLTLKRTYSLGKSNSSSLHDIQHGKAPLIQSHNFITGKQLASKSGTSLHKSSQQVPPQRPVLLKRNPSSKSFIFDDSDSDSESDSAPVKKVSHTFQPSSNDSNVRSPFSIPTKNTSASTSPKAIPPPNFGSFGSSNSHASLSDVDIPGYISPRNGSMQYMISKERIINVNSNNSNSSNNGHTSGTNTSDDTDRSRNLDLDSVSKTFENYHIDSPSAEGSDKYDRGSQGSGRMMEMASKYLNSWKR</sequence>
<feature type="region of interest" description="Disordered" evidence="1">
    <location>
        <begin position="361"/>
        <end position="436"/>
    </location>
</feature>
<name>A0A0X8HT41_9SACH</name>
<dbReference type="PANTHER" id="PTHR28051:SF1">
    <property type="entry name" value="PROTEIN MTL1-RELATED"/>
    <property type="match status" value="1"/>
</dbReference>
<feature type="compositionally biased region" description="Low complexity" evidence="1">
    <location>
        <begin position="896"/>
        <end position="914"/>
    </location>
</feature>
<feature type="region of interest" description="Disordered" evidence="1">
    <location>
        <begin position="134"/>
        <end position="158"/>
    </location>
</feature>
<dbReference type="GeneID" id="28724252"/>
<feature type="region of interest" description="Disordered" evidence="1">
    <location>
        <begin position="768"/>
        <end position="862"/>
    </location>
</feature>
<dbReference type="InterPro" id="IPR052292">
    <property type="entry name" value="Glucose_repression_reg"/>
</dbReference>
<dbReference type="OrthoDB" id="5563539at2759"/>
<protein>
    <submittedName>
        <fullName evidence="3">HEL301Cp</fullName>
    </submittedName>
</protein>
<feature type="region of interest" description="Disordered" evidence="1">
    <location>
        <begin position="1"/>
        <end position="31"/>
    </location>
</feature>
<evidence type="ECO:0000259" key="2">
    <source>
        <dbReference type="Pfam" id="PF08550"/>
    </source>
</evidence>
<feature type="region of interest" description="Disordered" evidence="1">
    <location>
        <begin position="473"/>
        <end position="492"/>
    </location>
</feature>
<dbReference type="RefSeq" id="XP_017987976.1">
    <property type="nucleotide sequence ID" value="XM_018132743.1"/>
</dbReference>
<dbReference type="GO" id="GO:0042149">
    <property type="term" value="P:cellular response to glucose starvation"/>
    <property type="evidence" value="ECO:0007669"/>
    <property type="project" value="TreeGrafter"/>
</dbReference>
<feature type="compositionally biased region" description="Acidic residues" evidence="1">
    <location>
        <begin position="473"/>
        <end position="484"/>
    </location>
</feature>
<feature type="region of interest" description="Disordered" evidence="1">
    <location>
        <begin position="270"/>
        <end position="297"/>
    </location>
</feature>
<feature type="region of interest" description="Disordered" evidence="1">
    <location>
        <begin position="896"/>
        <end position="971"/>
    </location>
</feature>